<protein>
    <submittedName>
        <fullName evidence="1">Uncharacterized protein</fullName>
    </submittedName>
</protein>
<dbReference type="AlphaFoldDB" id="A0A1V0GS14"/>
<name>A0A1V0GS14_9RHOB</name>
<sequence>MTREHEDSDYADDLNMNAGFSAISNAANGDLMASRIKRRDDAGDFTALCARLRDPAVSLTMFEREWIARQLDGTTARPGRPSEAQVPLLYWWFRHADGLDRNVAIKAVCKLVSKSDRQPDGLSEQAVMKALQRAGGEHYYPGFGWWLNSERYRQGSRDPEIMPPALRTE</sequence>
<evidence type="ECO:0000313" key="2">
    <source>
        <dbReference type="Proteomes" id="UP000191257"/>
    </source>
</evidence>
<proteinExistence type="predicted"/>
<dbReference type="KEGG" id="pye:A6J80_09710"/>
<dbReference type="STRING" id="147645.A6J80_09710"/>
<dbReference type="RefSeq" id="WP_080621277.1">
    <property type="nucleotide sequence ID" value="NZ_CAWMZI010000001.1"/>
</dbReference>
<dbReference type="Proteomes" id="UP000191257">
    <property type="component" value="Chromosome"/>
</dbReference>
<reference evidence="1" key="1">
    <citation type="submission" date="2017-12" db="EMBL/GenBank/DDBJ databases">
        <title>FDA dAtabase for Regulatory Grade micrObial Sequences (FDA-ARGOS): Supporting development and validation of Infectious Disease Dx tests.</title>
        <authorList>
            <person name="Campos J."/>
            <person name="Goldberg B."/>
            <person name="Tallon L."/>
            <person name="Sadzewicz L."/>
            <person name="Sengamalay N."/>
            <person name="Ott S."/>
            <person name="Godinez A."/>
            <person name="Nagaraj S."/>
            <person name="Vyas G."/>
            <person name="Aluvathingal J."/>
            <person name="Nadendla S."/>
            <person name="Geyer C."/>
            <person name="Nandy P."/>
            <person name="Hobson J."/>
            <person name="Sichtig H."/>
        </authorList>
    </citation>
    <scope>NUCLEOTIDE SEQUENCE</scope>
    <source>
        <strain evidence="1">FDAARGOS_252</strain>
    </source>
</reference>
<keyword evidence="2" id="KW-1185">Reference proteome</keyword>
<dbReference type="EMBL" id="CP020442">
    <property type="protein sequence ID" value="ARC36623.1"/>
    <property type="molecule type" value="Genomic_DNA"/>
</dbReference>
<accession>A0A1V0GS14</accession>
<organism evidence="1 2">
    <name type="scientific">Paracoccus yeei</name>
    <dbReference type="NCBI Taxonomy" id="147645"/>
    <lineage>
        <taxon>Bacteria</taxon>
        <taxon>Pseudomonadati</taxon>
        <taxon>Pseudomonadota</taxon>
        <taxon>Alphaproteobacteria</taxon>
        <taxon>Rhodobacterales</taxon>
        <taxon>Paracoccaceae</taxon>
        <taxon>Paracoccus</taxon>
    </lineage>
</organism>
<gene>
    <name evidence="1" type="ORF">A6J80_09710</name>
</gene>
<evidence type="ECO:0000313" key="1">
    <source>
        <dbReference type="EMBL" id="ARC36623.1"/>
    </source>
</evidence>